<dbReference type="Proteomes" id="UP001620626">
    <property type="component" value="Unassembled WGS sequence"/>
</dbReference>
<evidence type="ECO:0000256" key="5">
    <source>
        <dbReference type="ARBA" id="ARBA00048763"/>
    </source>
</evidence>
<evidence type="ECO:0000256" key="4">
    <source>
        <dbReference type="ARBA" id="ARBA00048740"/>
    </source>
</evidence>
<feature type="compositionally biased region" description="Low complexity" evidence="8">
    <location>
        <begin position="446"/>
        <end position="460"/>
    </location>
</feature>
<feature type="compositionally biased region" description="Polar residues" evidence="8">
    <location>
        <begin position="111"/>
        <end position="124"/>
    </location>
</feature>
<comment type="catalytic activity">
    <reaction evidence="6">
        <text>a 5'-end (N(7)-methyl 5'-triphosphoguanosine)-ribonucleoside in snRNA + S-adenosyl-L-methionine = a 5'-end (N(2),N(7)-dimethyl 5'-triphosphoguanosine)-ribonucleoside in snRNA + S-adenosyl-L-homocysteine + H(+)</text>
        <dbReference type="Rhea" id="RHEA:78471"/>
        <dbReference type="Rhea" id="RHEA-COMP:19085"/>
        <dbReference type="Rhea" id="RHEA-COMP:19087"/>
        <dbReference type="ChEBI" id="CHEBI:15378"/>
        <dbReference type="ChEBI" id="CHEBI:57856"/>
        <dbReference type="ChEBI" id="CHEBI:59789"/>
        <dbReference type="ChEBI" id="CHEBI:156461"/>
        <dbReference type="ChEBI" id="CHEBI:172880"/>
    </reaction>
    <physiologicalReaction direction="left-to-right" evidence="6">
        <dbReference type="Rhea" id="RHEA:78472"/>
    </physiologicalReaction>
</comment>
<evidence type="ECO:0000256" key="6">
    <source>
        <dbReference type="ARBA" id="ARBA00049075"/>
    </source>
</evidence>
<comment type="caution">
    <text evidence="9">The sequence shown here is derived from an EMBL/GenBank/DDBJ whole genome shotgun (WGS) entry which is preliminary data.</text>
</comment>
<dbReference type="CDD" id="cd02440">
    <property type="entry name" value="AdoMet_MTases"/>
    <property type="match status" value="1"/>
</dbReference>
<dbReference type="PANTHER" id="PTHR14741">
    <property type="entry name" value="S-ADENOSYLMETHIONINE-DEPENDENT METHYLTRANSFERASE RELATED"/>
    <property type="match status" value="1"/>
</dbReference>
<accession>A0ABD2K1A7</accession>
<dbReference type="InterPro" id="IPR029063">
    <property type="entry name" value="SAM-dependent_MTases_sf"/>
</dbReference>
<dbReference type="Pfam" id="PF09445">
    <property type="entry name" value="Methyltransf_15"/>
    <property type="match status" value="1"/>
</dbReference>
<sequence>MFEYHVERGEKHEYDEHTEWECTVDAVYIFGDNNDDTKPTTSVNCIFTRVYLDDIDLINMGNNDGTDEQQTAVVANDGDNGKNSDDNNDGTSGGGGGAEQQQQRVEPAAEQPSSADNGNNNIGTAVTAPPAQFMPPSVCRRQMALRRKGVLLLCAKGIVARPYASGSGKETVYSFFLLFGLIFQKNFEIQNLQFSLTPDGELSMLEQNFGPLSDVQFETYKSSHKSKKKDIRYPKRPAPADENSEENGGDAWEFAPAHTSSSSSAASTVENATNNGTGGGGAEKMKLPPELLNFDFGFCPTRDAHLVAKNADKHFAKDKVMCKYWYQRNRFFSKLNNGILMDREGWFSVTPERVARHVADRVVLLRDCTVLDAFTGVGGNAIQFALRGAFVIAVDIDPVKLRCARQNARIYGVENRICFICGSFFHVAASMFGARGAKEHKKQTEEGNGAEENTTNTTKTEIGYPHGVDAVFLSPPWGGPAYLHRDRPFDLLADMEPNGVHIFRVAQQISPNIVYFLPKNTRTDQLIALAGPGGCVELEQTVLNEKIKALHAYFGMLAAN</sequence>
<gene>
    <name evidence="9" type="ORF">niasHT_025103</name>
</gene>
<dbReference type="PANTHER" id="PTHR14741:SF32">
    <property type="entry name" value="TRIMETHYLGUANOSINE SYNTHASE"/>
    <property type="match status" value="1"/>
</dbReference>
<evidence type="ECO:0000256" key="8">
    <source>
        <dbReference type="SAM" id="MobiDB-lite"/>
    </source>
</evidence>
<comment type="catalytic activity">
    <reaction evidence="5">
        <text>a 5'-end (N(2),N(7)-dimethyl 5'-triphosphoguanosine)-ribonucleoside in snRNA + S-adenosyl-L-methionine = a 5'-end (N(2),N(2),N(7)-trimethyl 5'-triphosphoguanosine)-ribonucleoside in snRNA + S-adenosyl-L-homocysteine + H(+)</text>
        <dbReference type="Rhea" id="RHEA:78479"/>
        <dbReference type="Rhea" id="RHEA-COMP:19087"/>
        <dbReference type="Rhea" id="RHEA-COMP:19089"/>
        <dbReference type="ChEBI" id="CHEBI:15378"/>
        <dbReference type="ChEBI" id="CHEBI:57856"/>
        <dbReference type="ChEBI" id="CHEBI:59789"/>
        <dbReference type="ChEBI" id="CHEBI:167623"/>
        <dbReference type="ChEBI" id="CHEBI:172880"/>
    </reaction>
    <physiologicalReaction direction="left-to-right" evidence="5">
        <dbReference type="Rhea" id="RHEA:78480"/>
    </physiologicalReaction>
</comment>
<evidence type="ECO:0000313" key="10">
    <source>
        <dbReference type="Proteomes" id="UP001620626"/>
    </source>
</evidence>
<dbReference type="AlphaFoldDB" id="A0ABD2K1A7"/>
<dbReference type="InterPro" id="IPR019012">
    <property type="entry name" value="RNA_cap_Gua-N2-MeTrfase"/>
</dbReference>
<keyword evidence="10" id="KW-1185">Reference proteome</keyword>
<reference evidence="9 10" key="1">
    <citation type="submission" date="2024-10" db="EMBL/GenBank/DDBJ databases">
        <authorList>
            <person name="Kim D."/>
        </authorList>
    </citation>
    <scope>NUCLEOTIDE SEQUENCE [LARGE SCALE GENOMIC DNA]</scope>
    <source>
        <strain evidence="9">BH-2024</strain>
    </source>
</reference>
<proteinExistence type="inferred from homology"/>
<protein>
    <recommendedName>
        <fullName evidence="1">Trimethylguanosine synthase</fullName>
    </recommendedName>
    <alternativeName>
        <fullName evidence="7">Cap-specific guanine-N(2) methyltransferase</fullName>
    </alternativeName>
</protein>
<evidence type="ECO:0000256" key="7">
    <source>
        <dbReference type="ARBA" id="ARBA00049790"/>
    </source>
</evidence>
<feature type="region of interest" description="Disordered" evidence="8">
    <location>
        <begin position="226"/>
        <end position="284"/>
    </location>
</feature>
<name>A0ABD2K1A7_9BILA</name>
<dbReference type="Gene3D" id="3.40.50.150">
    <property type="entry name" value="Vaccinia Virus protein VP39"/>
    <property type="match status" value="1"/>
</dbReference>
<evidence type="ECO:0000256" key="1">
    <source>
        <dbReference type="ARBA" id="ARBA00018517"/>
    </source>
</evidence>
<feature type="compositionally biased region" description="Low complexity" evidence="8">
    <location>
        <begin position="259"/>
        <end position="275"/>
    </location>
</feature>
<comment type="catalytic activity">
    <reaction evidence="3">
        <text>a 5'-end (N(2),N(7)-dimethyl 5'-triphosphoguanosine)-ribonucleoside in snoRNA + S-adenosyl-L-methionine = a 5'-end (N(2),N(2),N(7)-trimethyl 5'-triphosphoguanosine)-ribonucleoside in snoRNA + S-adenosyl-L-homocysteine + H(+)</text>
        <dbReference type="Rhea" id="RHEA:78507"/>
        <dbReference type="Rhea" id="RHEA-COMP:19088"/>
        <dbReference type="Rhea" id="RHEA-COMP:19090"/>
        <dbReference type="ChEBI" id="CHEBI:15378"/>
        <dbReference type="ChEBI" id="CHEBI:57856"/>
        <dbReference type="ChEBI" id="CHEBI:59789"/>
        <dbReference type="ChEBI" id="CHEBI:167623"/>
        <dbReference type="ChEBI" id="CHEBI:172880"/>
    </reaction>
    <physiologicalReaction direction="left-to-right" evidence="3">
        <dbReference type="Rhea" id="RHEA:78508"/>
    </physiologicalReaction>
</comment>
<comment type="similarity">
    <text evidence="2">Belongs to the methyltransferase superfamily. Trimethylguanosine synthase family.</text>
</comment>
<feature type="region of interest" description="Disordered" evidence="8">
    <location>
        <begin position="439"/>
        <end position="460"/>
    </location>
</feature>
<evidence type="ECO:0000256" key="2">
    <source>
        <dbReference type="ARBA" id="ARBA00025783"/>
    </source>
</evidence>
<evidence type="ECO:0000313" key="9">
    <source>
        <dbReference type="EMBL" id="KAL3096675.1"/>
    </source>
</evidence>
<evidence type="ECO:0000256" key="3">
    <source>
        <dbReference type="ARBA" id="ARBA00047418"/>
    </source>
</evidence>
<comment type="catalytic activity">
    <reaction evidence="4">
        <text>a 5'-end (N(7)-methyl 5'-triphosphoguanosine)-ribonucleoside in snoRNA + S-adenosyl-L-methionine = a 5'-end (N(2),N(7)-dimethyl 5'-triphosphoguanosine)-ribonucleoside in snoRNA + S-adenosyl-L-homocysteine + H(+)</text>
        <dbReference type="Rhea" id="RHEA:78475"/>
        <dbReference type="Rhea" id="RHEA-COMP:19086"/>
        <dbReference type="Rhea" id="RHEA-COMP:19088"/>
        <dbReference type="ChEBI" id="CHEBI:15378"/>
        <dbReference type="ChEBI" id="CHEBI:57856"/>
        <dbReference type="ChEBI" id="CHEBI:59789"/>
        <dbReference type="ChEBI" id="CHEBI:156461"/>
        <dbReference type="ChEBI" id="CHEBI:172880"/>
    </reaction>
    <physiologicalReaction direction="left-to-right" evidence="4">
        <dbReference type="Rhea" id="RHEA:78476"/>
    </physiologicalReaction>
</comment>
<dbReference type="SUPFAM" id="SSF53335">
    <property type="entry name" value="S-adenosyl-L-methionine-dependent methyltransferases"/>
    <property type="match status" value="1"/>
</dbReference>
<dbReference type="EMBL" id="JBICBT010000854">
    <property type="protein sequence ID" value="KAL3096675.1"/>
    <property type="molecule type" value="Genomic_DNA"/>
</dbReference>
<organism evidence="9 10">
    <name type="scientific">Heterodera trifolii</name>
    <dbReference type="NCBI Taxonomy" id="157864"/>
    <lineage>
        <taxon>Eukaryota</taxon>
        <taxon>Metazoa</taxon>
        <taxon>Ecdysozoa</taxon>
        <taxon>Nematoda</taxon>
        <taxon>Chromadorea</taxon>
        <taxon>Rhabditida</taxon>
        <taxon>Tylenchina</taxon>
        <taxon>Tylenchomorpha</taxon>
        <taxon>Tylenchoidea</taxon>
        <taxon>Heteroderidae</taxon>
        <taxon>Heteroderinae</taxon>
        <taxon>Heterodera</taxon>
    </lineage>
</organism>
<feature type="region of interest" description="Disordered" evidence="8">
    <location>
        <begin position="74"/>
        <end position="133"/>
    </location>
</feature>